<dbReference type="SUPFAM" id="SSF57756">
    <property type="entry name" value="Retrovirus zinc finger-like domains"/>
    <property type="match status" value="1"/>
</dbReference>
<dbReference type="PROSITE" id="PS50158">
    <property type="entry name" value="ZF_CCHC"/>
    <property type="match status" value="1"/>
</dbReference>
<feature type="region of interest" description="Disordered" evidence="2">
    <location>
        <begin position="233"/>
        <end position="288"/>
    </location>
</feature>
<dbReference type="Gene3D" id="1.10.4020.10">
    <property type="entry name" value="DNA breaking-rejoining enzymes"/>
    <property type="match status" value="1"/>
</dbReference>
<gene>
    <name evidence="4" type="ORF">P5673_031380</name>
</gene>
<dbReference type="GO" id="GO:0008270">
    <property type="term" value="F:zinc ion binding"/>
    <property type="evidence" value="ECO:0007669"/>
    <property type="project" value="UniProtKB-KW"/>
</dbReference>
<dbReference type="Gene3D" id="4.10.60.10">
    <property type="entry name" value="Zinc finger, CCHC-type"/>
    <property type="match status" value="1"/>
</dbReference>
<dbReference type="Pfam" id="PF02023">
    <property type="entry name" value="SCAN"/>
    <property type="match status" value="1"/>
</dbReference>
<feature type="region of interest" description="Disordered" evidence="2">
    <location>
        <begin position="1"/>
        <end position="22"/>
    </location>
</feature>
<keyword evidence="5" id="KW-1185">Reference proteome</keyword>
<keyword evidence="1" id="KW-0863">Zinc-finger</keyword>
<name>A0AAD9PT49_ACRCE</name>
<dbReference type="Proteomes" id="UP001249851">
    <property type="component" value="Unassembled WGS sequence"/>
</dbReference>
<reference evidence="4" key="1">
    <citation type="journal article" date="2023" name="G3 (Bethesda)">
        <title>Whole genome assembly and annotation of the endangered Caribbean coral Acropora cervicornis.</title>
        <authorList>
            <person name="Selwyn J.D."/>
            <person name="Vollmer S.V."/>
        </authorList>
    </citation>
    <scope>NUCLEOTIDE SEQUENCE</scope>
    <source>
        <strain evidence="4">K2</strain>
    </source>
</reference>
<keyword evidence="1" id="KW-0862">Zinc</keyword>
<evidence type="ECO:0000256" key="2">
    <source>
        <dbReference type="SAM" id="MobiDB-lite"/>
    </source>
</evidence>
<dbReference type="InterPro" id="IPR003309">
    <property type="entry name" value="SCAN_dom"/>
</dbReference>
<keyword evidence="1" id="KW-0479">Metal-binding</keyword>
<protein>
    <recommendedName>
        <fullName evidence="3">CCHC-type domain-containing protein</fullName>
    </recommendedName>
</protein>
<accession>A0AAD9PT49</accession>
<dbReference type="SUPFAM" id="SSF47353">
    <property type="entry name" value="Retrovirus capsid dimerization domain-like"/>
    <property type="match status" value="1"/>
</dbReference>
<dbReference type="InterPro" id="IPR036875">
    <property type="entry name" value="Znf_CCHC_sf"/>
</dbReference>
<comment type="caution">
    <text evidence="4">The sequence shown here is derived from an EMBL/GenBank/DDBJ whole genome shotgun (WGS) entry which is preliminary data.</text>
</comment>
<evidence type="ECO:0000256" key="1">
    <source>
        <dbReference type="PROSITE-ProRule" id="PRU00047"/>
    </source>
</evidence>
<feature type="domain" description="CCHC-type" evidence="3">
    <location>
        <begin position="296"/>
        <end position="311"/>
    </location>
</feature>
<evidence type="ECO:0000313" key="5">
    <source>
        <dbReference type="Proteomes" id="UP001249851"/>
    </source>
</evidence>
<dbReference type="GO" id="GO:0003676">
    <property type="term" value="F:nucleic acid binding"/>
    <property type="evidence" value="ECO:0007669"/>
    <property type="project" value="InterPro"/>
</dbReference>
<dbReference type="InterPro" id="IPR001878">
    <property type="entry name" value="Znf_CCHC"/>
</dbReference>
<dbReference type="EMBL" id="JARQWQ010000147">
    <property type="protein sequence ID" value="KAK2548413.1"/>
    <property type="molecule type" value="Genomic_DNA"/>
</dbReference>
<dbReference type="SMART" id="SM00343">
    <property type="entry name" value="ZnF_C2HC"/>
    <property type="match status" value="1"/>
</dbReference>
<organism evidence="4 5">
    <name type="scientific">Acropora cervicornis</name>
    <name type="common">Staghorn coral</name>
    <dbReference type="NCBI Taxonomy" id="6130"/>
    <lineage>
        <taxon>Eukaryota</taxon>
        <taxon>Metazoa</taxon>
        <taxon>Cnidaria</taxon>
        <taxon>Anthozoa</taxon>
        <taxon>Hexacorallia</taxon>
        <taxon>Scleractinia</taxon>
        <taxon>Astrocoeniina</taxon>
        <taxon>Acroporidae</taxon>
        <taxon>Acropora</taxon>
    </lineage>
</organism>
<evidence type="ECO:0000313" key="4">
    <source>
        <dbReference type="EMBL" id="KAK2548413.1"/>
    </source>
</evidence>
<sequence>MEEKERQERLEREDRERQERLEREKIESQHEFEMRKLQLQVKLGSDPSVETSSAKFDVTKHIKFVPPFQKADVDKYFLHFEKVVGNLKSPKEYWVMLLQSVLVGKAREIYTQLDVEQAANYDNVKELILKGYELVTEAYRQKFRSFEKLGCQTYVEFARSKEQLFDRWRHSQKADTDHDKLRQLVLIAEFKRCIHSDVRTFIDEQKAETLEDAARLADEFSLGHKVTFVEKPKRLYPPIGQDPPPTPRWFGNQRSHQSEDPRRKQNPGNNSANRSNFSRSRQNKTTTSKPFKPLTCFYCRRDGHMISNCPEKLKKARQQHNAESKPTGFIATSMSLPDVRGDMPTKCPDVKTQSSLISEVSAPPQPVMNVFEPFIHEGLVSLSSNMSDPTPIKILRDTGA</sequence>
<proteinExistence type="predicted"/>
<dbReference type="PANTHER" id="PTHR46888">
    <property type="entry name" value="ZINC KNUCKLE DOMAINCONTAINING PROTEIN-RELATED"/>
    <property type="match status" value="1"/>
</dbReference>
<dbReference type="InterPro" id="IPR038269">
    <property type="entry name" value="SCAN_sf"/>
</dbReference>
<feature type="compositionally biased region" description="Low complexity" evidence="2">
    <location>
        <begin position="269"/>
        <end position="280"/>
    </location>
</feature>
<dbReference type="PANTHER" id="PTHR46888:SF13">
    <property type="entry name" value="RIBONUCLEASE H"/>
    <property type="match status" value="1"/>
</dbReference>
<reference evidence="4" key="2">
    <citation type="journal article" date="2023" name="Science">
        <title>Genomic signatures of disease resistance in endangered staghorn corals.</title>
        <authorList>
            <person name="Vollmer S.V."/>
            <person name="Selwyn J.D."/>
            <person name="Despard B.A."/>
            <person name="Roesel C.L."/>
        </authorList>
    </citation>
    <scope>NUCLEOTIDE SEQUENCE</scope>
    <source>
        <strain evidence="4">K2</strain>
    </source>
</reference>
<evidence type="ECO:0000259" key="3">
    <source>
        <dbReference type="PROSITE" id="PS50158"/>
    </source>
</evidence>
<dbReference type="AlphaFoldDB" id="A0AAD9PT49"/>